<dbReference type="OrthoDB" id="9852244at2"/>
<evidence type="ECO:0000313" key="3">
    <source>
        <dbReference type="Proteomes" id="UP000198379"/>
    </source>
</evidence>
<dbReference type="RefSeq" id="WP_089372682.1">
    <property type="nucleotide sequence ID" value="NZ_BMEP01000005.1"/>
</dbReference>
<dbReference type="Proteomes" id="UP000198379">
    <property type="component" value="Unassembled WGS sequence"/>
</dbReference>
<keyword evidence="1" id="KW-1133">Transmembrane helix</keyword>
<feature type="transmembrane region" description="Helical" evidence="1">
    <location>
        <begin position="164"/>
        <end position="185"/>
    </location>
</feature>
<feature type="transmembrane region" description="Helical" evidence="1">
    <location>
        <begin position="135"/>
        <end position="152"/>
    </location>
</feature>
<dbReference type="EMBL" id="FZNY01000006">
    <property type="protein sequence ID" value="SNS05263.1"/>
    <property type="molecule type" value="Genomic_DNA"/>
</dbReference>
<accession>A0A239BDY7</accession>
<proteinExistence type="predicted"/>
<organism evidence="2 3">
    <name type="scientific">Dokdonia pacifica</name>
    <dbReference type="NCBI Taxonomy" id="1627892"/>
    <lineage>
        <taxon>Bacteria</taxon>
        <taxon>Pseudomonadati</taxon>
        <taxon>Bacteroidota</taxon>
        <taxon>Flavobacteriia</taxon>
        <taxon>Flavobacteriales</taxon>
        <taxon>Flavobacteriaceae</taxon>
        <taxon>Dokdonia</taxon>
    </lineage>
</organism>
<sequence length="220" mass="24396">MDITTYAATTYYVIILNILLAGCLLLLLHIGKASKKTIRITGVISLVYIMLEHWLIGSHILFSETISGLSFFGIILGVATLGVGTFYFTLRTPFFNLSQEHLQMIQGVRIFVSAGFFTEAALGIIPLYFGILDGFMHAISAFSALIAAILYVKNSSLKTTALWIANIIGVLDILIIVTSICFFVWEDIGPHHNMQYVVFFGGVLFLWIHTASILKLLKKN</sequence>
<evidence type="ECO:0000313" key="2">
    <source>
        <dbReference type="EMBL" id="SNS05263.1"/>
    </source>
</evidence>
<gene>
    <name evidence="2" type="ORF">SAMN06265376_10657</name>
</gene>
<protein>
    <submittedName>
        <fullName evidence="2">Uncharacterized protein</fullName>
    </submittedName>
</protein>
<feature type="transmembrane region" description="Helical" evidence="1">
    <location>
        <begin position="6"/>
        <end position="28"/>
    </location>
</feature>
<keyword evidence="1" id="KW-0472">Membrane</keyword>
<feature type="transmembrane region" description="Helical" evidence="1">
    <location>
        <begin position="68"/>
        <end position="90"/>
    </location>
</feature>
<reference evidence="2 3" key="1">
    <citation type="submission" date="2017-06" db="EMBL/GenBank/DDBJ databases">
        <authorList>
            <person name="Kim H.J."/>
            <person name="Triplett B.A."/>
        </authorList>
    </citation>
    <scope>NUCLEOTIDE SEQUENCE [LARGE SCALE GENOMIC DNA]</scope>
    <source>
        <strain evidence="2 3">DSM 25597</strain>
    </source>
</reference>
<keyword evidence="3" id="KW-1185">Reference proteome</keyword>
<keyword evidence="1" id="KW-0812">Transmembrane</keyword>
<feature type="transmembrane region" description="Helical" evidence="1">
    <location>
        <begin position="110"/>
        <end position="129"/>
    </location>
</feature>
<evidence type="ECO:0000256" key="1">
    <source>
        <dbReference type="SAM" id="Phobius"/>
    </source>
</evidence>
<dbReference type="AlphaFoldDB" id="A0A239BDY7"/>
<feature type="transmembrane region" description="Helical" evidence="1">
    <location>
        <begin position="40"/>
        <end position="62"/>
    </location>
</feature>
<feature type="transmembrane region" description="Helical" evidence="1">
    <location>
        <begin position="197"/>
        <end position="217"/>
    </location>
</feature>
<name>A0A239BDY7_9FLAO</name>